<evidence type="ECO:0008006" key="3">
    <source>
        <dbReference type="Google" id="ProtNLM"/>
    </source>
</evidence>
<evidence type="ECO:0000313" key="1">
    <source>
        <dbReference type="EMBL" id="MFD2175113.1"/>
    </source>
</evidence>
<evidence type="ECO:0000313" key="2">
    <source>
        <dbReference type="Proteomes" id="UP001597413"/>
    </source>
</evidence>
<keyword evidence="2" id="KW-1185">Reference proteome</keyword>
<proteinExistence type="predicted"/>
<accession>A0ABW5A9X7</accession>
<sequence length="294" mass="31654">MKHKRVLFLVPALFLGVSELSLRLGGTVDFPIFDANNVVGYVPAPSQSGSFLNRNDWAINDRSMGTAQPWHDGPDDVLLVGDSIVWCGNSCASGDRLGPRVQAALEGTGKTVWPISAGSWAVVNEANWLEANRDVLEAAETLVFVFNSADFGDPSSWANPLTHPRAHPVSALAYLIERTLIQPDPDPTPPELQVPPRDPVAALTEVVRACDCDVHVWLYPTRDELSEADPGASALETGFAPFAQALGERITLHHVAQIPDWGPALYRDHIHPTAQGTARLAAAIAASLRAPATR</sequence>
<dbReference type="EMBL" id="JBHUIX010000013">
    <property type="protein sequence ID" value="MFD2175113.1"/>
    <property type="molecule type" value="Genomic_DNA"/>
</dbReference>
<name>A0ABW5A9X7_9RHOB</name>
<protein>
    <recommendedName>
        <fullName evidence="3">SGNH hydrolase-type esterase domain-containing protein</fullName>
    </recommendedName>
</protein>
<dbReference type="Proteomes" id="UP001597413">
    <property type="component" value="Unassembled WGS sequence"/>
</dbReference>
<gene>
    <name evidence="1" type="ORF">ACFSM0_13535</name>
</gene>
<organism evidence="1 2">
    <name type="scientific">Rhodobacter lacus</name>
    <dbReference type="NCBI Taxonomy" id="1641972"/>
    <lineage>
        <taxon>Bacteria</taxon>
        <taxon>Pseudomonadati</taxon>
        <taxon>Pseudomonadota</taxon>
        <taxon>Alphaproteobacteria</taxon>
        <taxon>Rhodobacterales</taxon>
        <taxon>Rhodobacter group</taxon>
        <taxon>Rhodobacter</taxon>
    </lineage>
</organism>
<dbReference type="InterPro" id="IPR036514">
    <property type="entry name" value="SGNH_hydro_sf"/>
</dbReference>
<dbReference type="SUPFAM" id="SSF52266">
    <property type="entry name" value="SGNH hydrolase"/>
    <property type="match status" value="1"/>
</dbReference>
<dbReference type="Gene3D" id="3.40.50.1110">
    <property type="entry name" value="SGNH hydrolase"/>
    <property type="match status" value="1"/>
</dbReference>
<dbReference type="RefSeq" id="WP_377391309.1">
    <property type="nucleotide sequence ID" value="NZ_JBHUIX010000013.1"/>
</dbReference>
<comment type="caution">
    <text evidence="1">The sequence shown here is derived from an EMBL/GenBank/DDBJ whole genome shotgun (WGS) entry which is preliminary data.</text>
</comment>
<reference evidence="2" key="1">
    <citation type="journal article" date="2019" name="Int. J. Syst. Evol. Microbiol.">
        <title>The Global Catalogue of Microorganisms (GCM) 10K type strain sequencing project: providing services to taxonomists for standard genome sequencing and annotation.</title>
        <authorList>
            <consortium name="The Broad Institute Genomics Platform"/>
            <consortium name="The Broad Institute Genome Sequencing Center for Infectious Disease"/>
            <person name="Wu L."/>
            <person name="Ma J."/>
        </authorList>
    </citation>
    <scope>NUCLEOTIDE SEQUENCE [LARGE SCALE GENOMIC DNA]</scope>
    <source>
        <strain evidence="2">CCUG 55131</strain>
    </source>
</reference>